<dbReference type="InterPro" id="IPR032675">
    <property type="entry name" value="LRR_dom_sf"/>
</dbReference>
<evidence type="ECO:0000259" key="1">
    <source>
        <dbReference type="Pfam" id="PF24758"/>
    </source>
</evidence>
<evidence type="ECO:0000313" key="2">
    <source>
        <dbReference type="EMBL" id="WMV12518.1"/>
    </source>
</evidence>
<dbReference type="PANTHER" id="PTHR34145:SF28">
    <property type="entry name" value="F-BOX DOMAIN-CONTAINING PROTEIN"/>
    <property type="match status" value="1"/>
</dbReference>
<dbReference type="PANTHER" id="PTHR34145">
    <property type="entry name" value="OS02G0105600 PROTEIN"/>
    <property type="match status" value="1"/>
</dbReference>
<accession>A0AAF0TCV0</accession>
<name>A0AAF0TCV0_SOLVR</name>
<dbReference type="SUPFAM" id="SSF52047">
    <property type="entry name" value="RNI-like"/>
    <property type="match status" value="1"/>
</dbReference>
<feature type="domain" description="F-box/LRR-repeat protein 15/At3g58940/PEG3-like LRR" evidence="1">
    <location>
        <begin position="39"/>
        <end position="202"/>
    </location>
</feature>
<dbReference type="InterPro" id="IPR055411">
    <property type="entry name" value="LRR_FXL15/At3g58940/PEG3-like"/>
</dbReference>
<evidence type="ECO:0000313" key="3">
    <source>
        <dbReference type="Proteomes" id="UP001234989"/>
    </source>
</evidence>
<gene>
    <name evidence="2" type="ORF">MTR67_005903</name>
</gene>
<dbReference type="Gene3D" id="3.80.10.10">
    <property type="entry name" value="Ribonuclease Inhibitor"/>
    <property type="match status" value="1"/>
</dbReference>
<dbReference type="InterPro" id="IPR053772">
    <property type="entry name" value="At1g61320/At1g61330-like"/>
</dbReference>
<proteinExistence type="predicted"/>
<dbReference type="AlphaFoldDB" id="A0AAF0TCV0"/>
<protein>
    <recommendedName>
        <fullName evidence="1">F-box/LRR-repeat protein 15/At3g58940/PEG3-like LRR domain-containing protein</fullName>
    </recommendedName>
</protein>
<keyword evidence="3" id="KW-1185">Reference proteome</keyword>
<dbReference type="Proteomes" id="UP001234989">
    <property type="component" value="Chromosome 1"/>
</dbReference>
<dbReference type="EMBL" id="CP133612">
    <property type="protein sequence ID" value="WMV12518.1"/>
    <property type="molecule type" value="Genomic_DNA"/>
</dbReference>
<dbReference type="Pfam" id="PF24758">
    <property type="entry name" value="LRR_At5g56370"/>
    <property type="match status" value="1"/>
</dbReference>
<reference evidence="2" key="1">
    <citation type="submission" date="2023-08" db="EMBL/GenBank/DDBJ databases">
        <title>A de novo genome assembly of Solanum verrucosum Schlechtendal, a Mexican diploid species geographically isolated from the other diploid A-genome species in potato relatives.</title>
        <authorList>
            <person name="Hosaka K."/>
        </authorList>
    </citation>
    <scope>NUCLEOTIDE SEQUENCE</scope>
    <source>
        <tissue evidence="2">Young leaves</tissue>
    </source>
</reference>
<organism evidence="2 3">
    <name type="scientific">Solanum verrucosum</name>
    <dbReference type="NCBI Taxonomy" id="315347"/>
    <lineage>
        <taxon>Eukaryota</taxon>
        <taxon>Viridiplantae</taxon>
        <taxon>Streptophyta</taxon>
        <taxon>Embryophyta</taxon>
        <taxon>Tracheophyta</taxon>
        <taxon>Spermatophyta</taxon>
        <taxon>Magnoliopsida</taxon>
        <taxon>eudicotyledons</taxon>
        <taxon>Gunneridae</taxon>
        <taxon>Pentapetalae</taxon>
        <taxon>asterids</taxon>
        <taxon>lamiids</taxon>
        <taxon>Solanales</taxon>
        <taxon>Solanaceae</taxon>
        <taxon>Solanoideae</taxon>
        <taxon>Solaneae</taxon>
        <taxon>Solanum</taxon>
    </lineage>
</organism>
<sequence length="310" mass="35236">MQPEMKAALQLFQFSGGSTGDADDNSNNQLRHLTLQRCLVRPPPVFRGLINLELSQVTISTEDFGNFISRCLLLEHLVLDHSDNANNIKINAPKLRSYVFTGNIHFIHLKCVPLLAKVSHESMESSVKARNYDLVAFFKSIEHLHWDYSNFRDQVKYQLSFPTLLNSLKRLYLSELCFDELVKVTWALCLLRSSPYLEELEIKGPGDLSGELIDYVPWWTVDEIPASFSDVTYNYLRTVKIKGVVGAGVDMQLIKVLLAKSPVLLRMVIDPYVEGDHSLEILAKIKKYQRASPQAEVIYNVNAYPGYKPA</sequence>